<proteinExistence type="predicted"/>
<dbReference type="AlphaFoldDB" id="A0A935N278"/>
<protein>
    <submittedName>
        <fullName evidence="1">Uncharacterized protein</fullName>
    </submittedName>
</protein>
<evidence type="ECO:0000313" key="1">
    <source>
        <dbReference type="EMBL" id="MBK7416375.1"/>
    </source>
</evidence>
<accession>A0A935N278</accession>
<organism evidence="1 2">
    <name type="scientific">Candidatus Dechloromonas phosphorivorans</name>
    <dbReference type="NCBI Taxonomy" id="2899244"/>
    <lineage>
        <taxon>Bacteria</taxon>
        <taxon>Pseudomonadati</taxon>
        <taxon>Pseudomonadota</taxon>
        <taxon>Betaproteobacteria</taxon>
        <taxon>Rhodocyclales</taxon>
        <taxon>Azonexaceae</taxon>
        <taxon>Dechloromonas</taxon>
    </lineage>
</organism>
<gene>
    <name evidence="1" type="ORF">IPJ38_16020</name>
</gene>
<sequence>MHFADAVLSLANLPDSGTPGYGVNDRFMFDEVFYLLSHADLAATISTAAAAGNYMEVGAAKEYAPNSWFSGSYYKTRVGRPDGR</sequence>
<evidence type="ECO:0000313" key="2">
    <source>
        <dbReference type="Proteomes" id="UP000739411"/>
    </source>
</evidence>
<name>A0A935N278_9RHOO</name>
<comment type="caution">
    <text evidence="1">The sequence shown here is derived from an EMBL/GenBank/DDBJ whole genome shotgun (WGS) entry which is preliminary data.</text>
</comment>
<dbReference type="EMBL" id="JADJMS010000042">
    <property type="protein sequence ID" value="MBK7416375.1"/>
    <property type="molecule type" value="Genomic_DNA"/>
</dbReference>
<reference evidence="1 2" key="1">
    <citation type="submission" date="2020-10" db="EMBL/GenBank/DDBJ databases">
        <title>Connecting structure to function with the recovery of over 1000 high-quality activated sludge metagenome-assembled genomes encoding full-length rRNA genes using long-read sequencing.</title>
        <authorList>
            <person name="Singleton C.M."/>
            <person name="Petriglieri F."/>
            <person name="Kristensen J.M."/>
            <person name="Kirkegaard R.H."/>
            <person name="Michaelsen T.Y."/>
            <person name="Andersen M.H."/>
            <person name="Karst S.M."/>
            <person name="Dueholm M.S."/>
            <person name="Nielsen P.H."/>
            <person name="Albertsen M."/>
        </authorList>
    </citation>
    <scope>NUCLEOTIDE SEQUENCE [LARGE SCALE GENOMIC DNA]</scope>
    <source>
        <strain evidence="1">EsbW_18-Q3-R4-48_BATAC.463</strain>
    </source>
</reference>
<dbReference type="Proteomes" id="UP000739411">
    <property type="component" value="Unassembled WGS sequence"/>
</dbReference>